<reference evidence="2 3" key="1">
    <citation type="journal article" date="2018" name="Evol. Lett.">
        <title>Horizontal gene cluster transfer increased hallucinogenic mushroom diversity.</title>
        <authorList>
            <person name="Reynolds H.T."/>
            <person name="Vijayakumar V."/>
            <person name="Gluck-Thaler E."/>
            <person name="Korotkin H.B."/>
            <person name="Matheny P.B."/>
            <person name="Slot J.C."/>
        </authorList>
    </citation>
    <scope>NUCLEOTIDE SEQUENCE [LARGE SCALE GENOMIC DNA]</scope>
    <source>
        <strain evidence="2 3">2631</strain>
    </source>
</reference>
<feature type="transmembrane region" description="Helical" evidence="1">
    <location>
        <begin position="29"/>
        <end position="53"/>
    </location>
</feature>
<feature type="transmembrane region" description="Helical" evidence="1">
    <location>
        <begin position="59"/>
        <end position="83"/>
    </location>
</feature>
<dbReference type="OrthoDB" id="2916447at2759"/>
<gene>
    <name evidence="2" type="ORF">CVT25_002619</name>
</gene>
<dbReference type="InParanoid" id="A0A409WLT0"/>
<keyword evidence="3" id="KW-1185">Reference proteome</keyword>
<comment type="caution">
    <text evidence="2">The sequence shown here is derived from an EMBL/GenBank/DDBJ whole genome shotgun (WGS) entry which is preliminary data.</text>
</comment>
<proteinExistence type="predicted"/>
<protein>
    <recommendedName>
        <fullName evidence="4">MARVEL domain-containing protein</fullName>
    </recommendedName>
</protein>
<evidence type="ECO:0008006" key="4">
    <source>
        <dbReference type="Google" id="ProtNLM"/>
    </source>
</evidence>
<evidence type="ECO:0000256" key="1">
    <source>
        <dbReference type="SAM" id="Phobius"/>
    </source>
</evidence>
<dbReference type="Proteomes" id="UP000283269">
    <property type="component" value="Unassembled WGS sequence"/>
</dbReference>
<sequence>MAAMMNESGGPGLLHIRLKRVGDIICKRWLYIGIAIFLATLNLLLGILTLSYLHPKKDVLLFGIVCFAIILALGHFASCIYLIQRAKDESSDPTLIDAACSAGVVVLFAISGIILTIKLPGRCFSGHNELFKAIGQGCCNGVTAMATISWLAVLIMVIASVIILVAALRAIEVAKQPPPVFPSGAEAPVMRWLDRNDPFLAVTERRQQYV</sequence>
<name>A0A409WLT0_PSICY</name>
<feature type="transmembrane region" description="Helical" evidence="1">
    <location>
        <begin position="95"/>
        <end position="117"/>
    </location>
</feature>
<accession>A0A409WLT0</accession>
<keyword evidence="1" id="KW-1133">Transmembrane helix</keyword>
<keyword evidence="1" id="KW-0812">Transmembrane</keyword>
<dbReference type="STRING" id="93625.A0A409WLT0"/>
<organism evidence="2 3">
    <name type="scientific">Psilocybe cyanescens</name>
    <dbReference type="NCBI Taxonomy" id="93625"/>
    <lineage>
        <taxon>Eukaryota</taxon>
        <taxon>Fungi</taxon>
        <taxon>Dikarya</taxon>
        <taxon>Basidiomycota</taxon>
        <taxon>Agaricomycotina</taxon>
        <taxon>Agaricomycetes</taxon>
        <taxon>Agaricomycetidae</taxon>
        <taxon>Agaricales</taxon>
        <taxon>Agaricineae</taxon>
        <taxon>Strophariaceae</taxon>
        <taxon>Psilocybe</taxon>
    </lineage>
</organism>
<dbReference type="EMBL" id="NHYD01003375">
    <property type="protein sequence ID" value="PPQ79457.1"/>
    <property type="molecule type" value="Genomic_DNA"/>
</dbReference>
<feature type="transmembrane region" description="Helical" evidence="1">
    <location>
        <begin position="150"/>
        <end position="171"/>
    </location>
</feature>
<evidence type="ECO:0000313" key="3">
    <source>
        <dbReference type="Proteomes" id="UP000283269"/>
    </source>
</evidence>
<evidence type="ECO:0000313" key="2">
    <source>
        <dbReference type="EMBL" id="PPQ79457.1"/>
    </source>
</evidence>
<dbReference type="AlphaFoldDB" id="A0A409WLT0"/>
<keyword evidence="1" id="KW-0472">Membrane</keyword>